<keyword evidence="2" id="KW-0560">Oxidoreductase</keyword>
<dbReference type="PANTHER" id="PTHR36110">
    <property type="entry name" value="RING-CLEAVING DIOXYGENASE MHQE-RELATED"/>
    <property type="match status" value="1"/>
</dbReference>
<dbReference type="InterPro" id="IPR029068">
    <property type="entry name" value="Glyas_Bleomycin-R_OHBP_Dase"/>
</dbReference>
<dbReference type="InterPro" id="IPR052537">
    <property type="entry name" value="Extradiol_RC_dioxygenase"/>
</dbReference>
<keyword evidence="2" id="KW-0223">Dioxygenase</keyword>
<name>A0ABV7DKH7_9HYPH</name>
<proteinExistence type="predicted"/>
<evidence type="ECO:0000313" key="2">
    <source>
        <dbReference type="EMBL" id="MFC3075460.1"/>
    </source>
</evidence>
<organism evidence="2 3">
    <name type="scientific">Shinella pollutisoli</name>
    <dbReference type="NCBI Taxonomy" id="2250594"/>
    <lineage>
        <taxon>Bacteria</taxon>
        <taxon>Pseudomonadati</taxon>
        <taxon>Pseudomonadota</taxon>
        <taxon>Alphaproteobacteria</taxon>
        <taxon>Hyphomicrobiales</taxon>
        <taxon>Rhizobiaceae</taxon>
        <taxon>Shinella</taxon>
    </lineage>
</organism>
<reference evidence="3" key="1">
    <citation type="journal article" date="2019" name="Int. J. Syst. Evol. Microbiol.">
        <title>The Global Catalogue of Microorganisms (GCM) 10K type strain sequencing project: providing services to taxonomists for standard genome sequencing and annotation.</title>
        <authorList>
            <consortium name="The Broad Institute Genomics Platform"/>
            <consortium name="The Broad Institute Genome Sequencing Center for Infectious Disease"/>
            <person name="Wu L."/>
            <person name="Ma J."/>
        </authorList>
    </citation>
    <scope>NUCLEOTIDE SEQUENCE [LARGE SCALE GENOMIC DNA]</scope>
    <source>
        <strain evidence="3">KCTC 52677</strain>
    </source>
</reference>
<dbReference type="InterPro" id="IPR004360">
    <property type="entry name" value="Glyas_Fos-R_dOase_dom"/>
</dbReference>
<dbReference type="EMBL" id="JBHRSP010000034">
    <property type="protein sequence ID" value="MFC3075460.1"/>
    <property type="molecule type" value="Genomic_DNA"/>
</dbReference>
<dbReference type="Proteomes" id="UP001595377">
    <property type="component" value="Unassembled WGS sequence"/>
</dbReference>
<comment type="caution">
    <text evidence="2">The sequence shown here is derived from an EMBL/GenBank/DDBJ whole genome shotgun (WGS) entry which is preliminary data.</text>
</comment>
<dbReference type="PANTHER" id="PTHR36110:SF4">
    <property type="entry name" value="RING-CLEAVING DIOXYGENASE MHQA-RELATED"/>
    <property type="match status" value="1"/>
</dbReference>
<keyword evidence="3" id="KW-1185">Reference proteome</keyword>
<dbReference type="RefSeq" id="WP_257314695.1">
    <property type="nucleotide sequence ID" value="NZ_JANFDG010000007.1"/>
</dbReference>
<feature type="domain" description="VOC" evidence="1">
    <location>
        <begin position="7"/>
        <end position="132"/>
    </location>
</feature>
<gene>
    <name evidence="2" type="ORF">ACFOHH_20285</name>
</gene>
<sequence>MTLHLTGIHHLTAITANAPENLRFYTRVLGLRLVKKTVNQDDTSAYHLFYADGLASPGTDLTFFDWPVGHERRGTHSISRTGLRVASRATLVWWKARFSDHRVKAGEIREIGGRASLDFEDGEGQRFRLVVDESGAPSHPWEKSPVAAEHQIKGLGPITLSVPDLANTEAVLLHVMNMTKTSTYPAPEGTGEVHVFSMGGGGPAAELHVAVEPDLPVAHQGAGAVHHVAFRAPDVAALNAWTERLRGFRLPSSGEVERYYFRSLYFREPNGILFEIATDGPGFAVDEPLESLGESLSLPPFLEPRRAQIEARLKPLR</sequence>
<evidence type="ECO:0000259" key="1">
    <source>
        <dbReference type="PROSITE" id="PS51819"/>
    </source>
</evidence>
<dbReference type="Gene3D" id="3.10.180.10">
    <property type="entry name" value="2,3-Dihydroxybiphenyl 1,2-Dioxygenase, domain 1"/>
    <property type="match status" value="2"/>
</dbReference>
<dbReference type="InterPro" id="IPR037523">
    <property type="entry name" value="VOC_core"/>
</dbReference>
<dbReference type="PROSITE" id="PS51819">
    <property type="entry name" value="VOC"/>
    <property type="match status" value="2"/>
</dbReference>
<feature type="domain" description="VOC" evidence="1">
    <location>
        <begin position="154"/>
        <end position="279"/>
    </location>
</feature>
<accession>A0ABV7DKH7</accession>
<dbReference type="GO" id="GO:0051213">
    <property type="term" value="F:dioxygenase activity"/>
    <property type="evidence" value="ECO:0007669"/>
    <property type="project" value="UniProtKB-KW"/>
</dbReference>
<dbReference type="SUPFAM" id="SSF54593">
    <property type="entry name" value="Glyoxalase/Bleomycin resistance protein/Dihydroxybiphenyl dioxygenase"/>
    <property type="match status" value="1"/>
</dbReference>
<protein>
    <submittedName>
        <fullName evidence="2">Ring-cleaving dioxygenase</fullName>
    </submittedName>
</protein>
<dbReference type="CDD" id="cd08347">
    <property type="entry name" value="PcpA_C_like"/>
    <property type="match status" value="1"/>
</dbReference>
<evidence type="ECO:0000313" key="3">
    <source>
        <dbReference type="Proteomes" id="UP001595377"/>
    </source>
</evidence>
<dbReference type="Pfam" id="PF00903">
    <property type="entry name" value="Glyoxalase"/>
    <property type="match status" value="2"/>
</dbReference>